<reference evidence="1 2" key="1">
    <citation type="journal article" date="2018" name="J. Allergy Clin. Immunol.">
        <title>High-quality assembly of Dermatophagoides pteronyssinus genome and transcriptome reveals a wide range of novel allergens.</title>
        <authorList>
            <person name="Liu X.Y."/>
            <person name="Yang K.Y."/>
            <person name="Wang M.Q."/>
            <person name="Kwok J.S."/>
            <person name="Zeng X."/>
            <person name="Yang Z."/>
            <person name="Xiao X.J."/>
            <person name="Lau C.P."/>
            <person name="Li Y."/>
            <person name="Huang Z.M."/>
            <person name="Ba J.G."/>
            <person name="Yim A.K."/>
            <person name="Ouyang C.Y."/>
            <person name="Ngai S.M."/>
            <person name="Chan T.F."/>
            <person name="Leung E.L."/>
            <person name="Liu L."/>
            <person name="Liu Z.G."/>
            <person name="Tsui S.K."/>
        </authorList>
    </citation>
    <scope>NUCLEOTIDE SEQUENCE [LARGE SCALE GENOMIC DNA]</scope>
    <source>
        <strain evidence="1">Derp</strain>
    </source>
</reference>
<reference evidence="1 2" key="2">
    <citation type="journal article" date="2022" name="Mol. Biol. Evol.">
        <title>Comparative Genomics Reveals Insights into the Divergent Evolution of Astigmatic Mites and Household Pest Adaptations.</title>
        <authorList>
            <person name="Xiong Q."/>
            <person name="Wan A.T."/>
            <person name="Liu X."/>
            <person name="Fung C.S."/>
            <person name="Xiao X."/>
            <person name="Malainual N."/>
            <person name="Hou J."/>
            <person name="Wang L."/>
            <person name="Wang M."/>
            <person name="Yang K.Y."/>
            <person name="Cui Y."/>
            <person name="Leung E.L."/>
            <person name="Nong W."/>
            <person name="Shin S.K."/>
            <person name="Au S.W."/>
            <person name="Jeong K.Y."/>
            <person name="Chew F.T."/>
            <person name="Hui J.H."/>
            <person name="Leung T.F."/>
            <person name="Tungtrongchitr A."/>
            <person name="Zhong N."/>
            <person name="Liu Z."/>
            <person name="Tsui S.K."/>
        </authorList>
    </citation>
    <scope>NUCLEOTIDE SEQUENCE [LARGE SCALE GENOMIC DNA]</scope>
    <source>
        <strain evidence="1">Derp</strain>
    </source>
</reference>
<name>A0ABQ8JTL5_DERPT</name>
<evidence type="ECO:0000313" key="2">
    <source>
        <dbReference type="Proteomes" id="UP000887458"/>
    </source>
</evidence>
<dbReference type="Proteomes" id="UP000887458">
    <property type="component" value="Unassembled WGS sequence"/>
</dbReference>
<proteinExistence type="predicted"/>
<comment type="caution">
    <text evidence="1">The sequence shown here is derived from an EMBL/GenBank/DDBJ whole genome shotgun (WGS) entry which is preliminary data.</text>
</comment>
<accession>A0ABQ8JTL5</accession>
<dbReference type="EMBL" id="NJHN03000015">
    <property type="protein sequence ID" value="KAH9425968.1"/>
    <property type="molecule type" value="Genomic_DNA"/>
</dbReference>
<gene>
    <name evidence="1" type="ORF">DERP_015158</name>
</gene>
<protein>
    <submittedName>
        <fullName evidence="1">Uncharacterized protein</fullName>
    </submittedName>
</protein>
<evidence type="ECO:0000313" key="1">
    <source>
        <dbReference type="EMBL" id="KAH9425968.1"/>
    </source>
</evidence>
<keyword evidence="2" id="KW-1185">Reference proteome</keyword>
<organism evidence="1 2">
    <name type="scientific">Dermatophagoides pteronyssinus</name>
    <name type="common">European house dust mite</name>
    <dbReference type="NCBI Taxonomy" id="6956"/>
    <lineage>
        <taxon>Eukaryota</taxon>
        <taxon>Metazoa</taxon>
        <taxon>Ecdysozoa</taxon>
        <taxon>Arthropoda</taxon>
        <taxon>Chelicerata</taxon>
        <taxon>Arachnida</taxon>
        <taxon>Acari</taxon>
        <taxon>Acariformes</taxon>
        <taxon>Sarcoptiformes</taxon>
        <taxon>Astigmata</taxon>
        <taxon>Psoroptidia</taxon>
        <taxon>Analgoidea</taxon>
        <taxon>Pyroglyphidae</taxon>
        <taxon>Dermatophagoidinae</taxon>
        <taxon>Dermatophagoides</taxon>
    </lineage>
</organism>
<sequence length="50" mass="5870">MENTEDEENLRAINLVLNPTELMILQPKIQDIAPFYDHQTNMMKLNTIKP</sequence>